<evidence type="ECO:0000256" key="2">
    <source>
        <dbReference type="ARBA" id="ARBA00023315"/>
    </source>
</evidence>
<sequence>MTQAFMRPVRVEDFDEILALAKQSGGGMTNLPPDPAALRPRIEFASESFEKNAVEPGGEIYMMVLEADGKVIGTSAVFSAIGLDHGFVNYRINKTVHVSKQLKKRIDRRLLVPTHDFTGCGEVGSLFLSPDARGEGYGKFLAKTRYLFIALHRQLIASPVCAELRGWRGPNGEQPFWDALGKPFFDMEFEAADIANSAMGNQFIADLMPRHPIYASLLPKAARDILGKPHDGAAPAFNMLLKEGFSYRGYIDVFDGGPLVDAEIDDIETVKKSKTLTVSTIEEVGAAPLMLMAAGHLTSFRATRAPATVDGDAISIDAATAKTLGVKKGDAVRAIEW</sequence>
<dbReference type="PANTHER" id="PTHR30420">
    <property type="entry name" value="N-SUCCINYLARGININE DIHYDROLASE"/>
    <property type="match status" value="1"/>
</dbReference>
<evidence type="ECO:0000256" key="1">
    <source>
        <dbReference type="ARBA" id="ARBA00022679"/>
    </source>
</evidence>
<dbReference type="NCBIfam" id="TIGR03243">
    <property type="entry name" value="arg_catab_AOST"/>
    <property type="match status" value="1"/>
</dbReference>
<dbReference type="SUPFAM" id="SSF55729">
    <property type="entry name" value="Acyl-CoA N-acyltransferases (Nat)"/>
    <property type="match status" value="1"/>
</dbReference>
<gene>
    <name evidence="3" type="ORF">MNBD_ALPHA05-435</name>
</gene>
<dbReference type="PANTHER" id="PTHR30420:SF1">
    <property type="entry name" value="ARGININE N-SUCCINYLTRANSFERASE"/>
    <property type="match status" value="1"/>
</dbReference>
<protein>
    <submittedName>
        <fullName evidence="3">Arginine N-succinyltransferase</fullName>
        <ecNumber evidence="3">2.3.1.109</ecNumber>
    </submittedName>
</protein>
<name>A0A3B0S7N8_9ZZZZ</name>
<dbReference type="GO" id="GO:0008791">
    <property type="term" value="F:arginine N-succinyltransferase activity"/>
    <property type="evidence" value="ECO:0007669"/>
    <property type="project" value="UniProtKB-EC"/>
</dbReference>
<keyword evidence="2 3" id="KW-0012">Acyltransferase</keyword>
<dbReference type="Gene3D" id="3.40.630.30">
    <property type="match status" value="1"/>
</dbReference>
<keyword evidence="1 3" id="KW-0808">Transferase</keyword>
<dbReference type="Gene3D" id="2.40.40.20">
    <property type="match status" value="1"/>
</dbReference>
<dbReference type="InterPro" id="IPR016181">
    <property type="entry name" value="Acyl_CoA_acyltransferase"/>
</dbReference>
<reference evidence="3" key="1">
    <citation type="submission" date="2018-06" db="EMBL/GenBank/DDBJ databases">
        <authorList>
            <person name="Zhirakovskaya E."/>
        </authorList>
    </citation>
    <scope>NUCLEOTIDE SEQUENCE</scope>
</reference>
<organism evidence="3">
    <name type="scientific">hydrothermal vent metagenome</name>
    <dbReference type="NCBI Taxonomy" id="652676"/>
    <lineage>
        <taxon>unclassified sequences</taxon>
        <taxon>metagenomes</taxon>
        <taxon>ecological metagenomes</taxon>
    </lineage>
</organism>
<dbReference type="Pfam" id="PF04958">
    <property type="entry name" value="AstA"/>
    <property type="match status" value="1"/>
</dbReference>
<dbReference type="InterPro" id="IPR007041">
    <property type="entry name" value="Arg_succinylTrfase_AstA/AruG"/>
</dbReference>
<accession>A0A3B0S7N8</accession>
<dbReference type="EC" id="2.3.1.109" evidence="3"/>
<proteinExistence type="predicted"/>
<dbReference type="AlphaFoldDB" id="A0A3B0S7N8"/>
<dbReference type="GO" id="GO:0006527">
    <property type="term" value="P:L-arginine catabolic process"/>
    <property type="evidence" value="ECO:0007669"/>
    <property type="project" value="InterPro"/>
</dbReference>
<evidence type="ECO:0000313" key="3">
    <source>
        <dbReference type="EMBL" id="VAV92373.1"/>
    </source>
</evidence>
<dbReference type="EMBL" id="UOEH01000086">
    <property type="protein sequence ID" value="VAV92373.1"/>
    <property type="molecule type" value="Genomic_DNA"/>
</dbReference>